<dbReference type="InterPro" id="IPR016119">
    <property type="entry name" value="Br/Cl_peroxidase_C"/>
</dbReference>
<evidence type="ECO:0000313" key="2">
    <source>
        <dbReference type="Proteomes" id="UP001196509"/>
    </source>
</evidence>
<evidence type="ECO:0000313" key="1">
    <source>
        <dbReference type="EMBL" id="MBW8637001.1"/>
    </source>
</evidence>
<organism evidence="1 2">
    <name type="scientific">Flavimaribacter sediminis</name>
    <dbReference type="NCBI Taxonomy" id="2865987"/>
    <lineage>
        <taxon>Bacteria</taxon>
        <taxon>Pseudomonadati</taxon>
        <taxon>Pseudomonadota</taxon>
        <taxon>Alphaproteobacteria</taxon>
        <taxon>Hyphomicrobiales</taxon>
        <taxon>Rhizobiaceae</taxon>
        <taxon>Flavimaribacter</taxon>
    </lineage>
</organism>
<keyword evidence="2" id="KW-1185">Reference proteome</keyword>
<proteinExistence type="predicted"/>
<dbReference type="SUPFAM" id="SSF48317">
    <property type="entry name" value="Acid phosphatase/Vanadium-dependent haloperoxidase"/>
    <property type="match status" value="1"/>
</dbReference>
<dbReference type="EMBL" id="JAICBX010000001">
    <property type="protein sequence ID" value="MBW8637001.1"/>
    <property type="molecule type" value="Genomic_DNA"/>
</dbReference>
<sequence>MAHKNTNYRPVDSGRNRAAKALTRRSMATFMAGERPTLSVPSNEEDCHRFSTVSVSSFTKGLPHNPYGIANRSAFEEFVTSLTSETTDASILTGCPDDEFMGWEGARDGHAFTLNGADPTTVALPPAPRLGFCEATAELAELYAMALVRDIPFRALTDQETLIGFRYPSTHPLKPGKSANIGDLFEELEKLAWFDKARTVATSFGGRRLTQPELRRRQVKWLSNLDRVSVDALLSGAPVGGETWLSQFLLIGSGACERHPTRKVSCGVISAGAHSIEQRIAAPAPGLDYLTNWHDWLRSQNGARATGSPAAADRIRFVSTPRDLSAYGRFDPVHQPFVNAALILLGNDAPRDAGLMRSKKGLSASWGFTEINRLLGDAVLQATRAVRRQQYQIHRRGRPESLAAMLSLEANGEGLQLGEAQNSIQLMLKDLGAGQPDDASRPGVLLDWISQLNADRNDRKPQDFESLFLVDPNRNYLLPMAWPDGAPMSPSYGSLRAAVAGACVTVLKAVFDMNVAYTRATGAKYKYAPGALSGERLEVAGNIFGITLEGELNKLASNIAIGDRFAGAHFHSDCYESLRLGECLAVGIVQEQLLEYGVAMSMSFTGFDGERITIASNGKAASDSVRAYIEPASDIVQENPPPAWEEMEDWEYRFNSWWTRSVVEFENPMLDLDEVDIEFAMPQLKEKLQHLTA</sequence>
<gene>
    <name evidence="1" type="ORF">K1W69_07355</name>
</gene>
<dbReference type="InterPro" id="IPR036938">
    <property type="entry name" value="PAP2/HPO_sf"/>
</dbReference>
<dbReference type="GO" id="GO:0004601">
    <property type="term" value="F:peroxidase activity"/>
    <property type="evidence" value="ECO:0007669"/>
    <property type="project" value="InterPro"/>
</dbReference>
<name>A0AAE2ZIU4_9HYPH</name>
<comment type="caution">
    <text evidence="1">The sequence shown here is derived from an EMBL/GenBank/DDBJ whole genome shotgun (WGS) entry which is preliminary data.</text>
</comment>
<dbReference type="Gene3D" id="1.10.606.10">
    <property type="entry name" value="Vanadium-containing Chloroperoxidase, domain 2"/>
    <property type="match status" value="1"/>
</dbReference>
<dbReference type="Proteomes" id="UP001196509">
    <property type="component" value="Unassembled WGS sequence"/>
</dbReference>
<dbReference type="AlphaFoldDB" id="A0AAE2ZIU4"/>
<dbReference type="RefSeq" id="WP_220227638.1">
    <property type="nucleotide sequence ID" value="NZ_JAICBX010000001.1"/>
</dbReference>
<protein>
    <submittedName>
        <fullName evidence="1">Uncharacterized protein</fullName>
    </submittedName>
</protein>
<reference evidence="1" key="1">
    <citation type="submission" date="2021-08" db="EMBL/GenBank/DDBJ databases">
        <title>Hoeflea bacterium WL0058 sp. nov., isolated from the sediment.</title>
        <authorList>
            <person name="Wang L."/>
            <person name="Zhang D."/>
        </authorList>
    </citation>
    <scope>NUCLEOTIDE SEQUENCE</scope>
    <source>
        <strain evidence="1">WL0058</strain>
    </source>
</reference>
<accession>A0AAE2ZIU4</accession>